<feature type="domain" description="Glycosyl transferase family 1" evidence="8">
    <location>
        <begin position="488"/>
        <end position="668"/>
    </location>
</feature>
<gene>
    <name evidence="10" type="ORF">PhCBS80983_g00131</name>
</gene>
<dbReference type="GO" id="GO:0006006">
    <property type="term" value="P:glucose metabolic process"/>
    <property type="evidence" value="ECO:0007669"/>
    <property type="project" value="UniProtKB-KW"/>
</dbReference>
<dbReference type="InterPro" id="IPR001296">
    <property type="entry name" value="Glyco_trans_1"/>
</dbReference>
<dbReference type="PANTHER" id="PTHR47779">
    <property type="entry name" value="SYNTHASE (CCG-9), PUTATIVE (AFU_ORTHOLOGUE AFUA_3G12100)-RELATED"/>
    <property type="match status" value="1"/>
</dbReference>
<keyword evidence="11" id="KW-1185">Reference proteome</keyword>
<comment type="subunit">
    <text evidence="2">Homodimer.</text>
</comment>
<organism evidence="10 11">
    <name type="scientific">Powellomyces hirtus</name>
    <dbReference type="NCBI Taxonomy" id="109895"/>
    <lineage>
        <taxon>Eukaryota</taxon>
        <taxon>Fungi</taxon>
        <taxon>Fungi incertae sedis</taxon>
        <taxon>Chytridiomycota</taxon>
        <taxon>Chytridiomycota incertae sedis</taxon>
        <taxon>Chytridiomycetes</taxon>
        <taxon>Spizellomycetales</taxon>
        <taxon>Powellomycetaceae</taxon>
        <taxon>Powellomyces</taxon>
    </lineage>
</organism>
<evidence type="ECO:0000256" key="4">
    <source>
        <dbReference type="ARBA" id="ARBA00022676"/>
    </source>
</evidence>
<reference evidence="10 11" key="1">
    <citation type="journal article" date="2019" name="Sci. Rep.">
        <title>Comparative genomics of chytrid fungi reveal insights into the obligate biotrophic and pathogenic lifestyle of Synchytrium endobioticum.</title>
        <authorList>
            <person name="van de Vossenberg B.T.L.H."/>
            <person name="Warris S."/>
            <person name="Nguyen H.D.T."/>
            <person name="van Gent-Pelzer M.P.E."/>
            <person name="Joly D.L."/>
            <person name="van de Geest H.C."/>
            <person name="Bonants P.J.M."/>
            <person name="Smith D.S."/>
            <person name="Levesque C.A."/>
            <person name="van der Lee T.A.J."/>
        </authorList>
    </citation>
    <scope>NUCLEOTIDE SEQUENCE [LARGE SCALE GENOMIC DNA]</scope>
    <source>
        <strain evidence="10 11">CBS 809.83</strain>
    </source>
</reference>
<name>A0A507EGL8_9FUNG</name>
<evidence type="ECO:0000256" key="2">
    <source>
        <dbReference type="ARBA" id="ARBA00011738"/>
    </source>
</evidence>
<evidence type="ECO:0000313" key="10">
    <source>
        <dbReference type="EMBL" id="TPX62984.1"/>
    </source>
</evidence>
<dbReference type="GO" id="GO:0016757">
    <property type="term" value="F:glycosyltransferase activity"/>
    <property type="evidence" value="ECO:0007669"/>
    <property type="project" value="UniProtKB-KW"/>
</dbReference>
<feature type="compositionally biased region" description="Basic residues" evidence="7">
    <location>
        <begin position="8"/>
        <end position="23"/>
    </location>
</feature>
<dbReference type="Proteomes" id="UP000318582">
    <property type="component" value="Unassembled WGS sequence"/>
</dbReference>
<keyword evidence="4" id="KW-0328">Glycosyltransferase</keyword>
<evidence type="ECO:0000256" key="1">
    <source>
        <dbReference type="ARBA" id="ARBA00009481"/>
    </source>
</evidence>
<sequence length="820" mass="91597">MAPTSPTCRRRKLSLPTTSRHRPVNGPPQGVYVGIQLQPLHRVPAFSVYVHDGFYEVDYTTQLLDLEATSKFAEVSPNDEMSPNGRESAVLNGSVTLSKRNRAIVSTPKSAPRDFIDSAVLRAMESAIISWLKRYAKTHHYKIHAAGIGVHDGQSIAEEDGETMLSWDHINSGRLRLHAQLWFELDILPVIVHTRGASLDERACSAARKAQLVLIQSIAGNLPRISCGFRHEVEIDGNGHLHFADLIDFEKTVQPETWKVFKDLVDKTAKKQLKIAFFNSTTQGGGVALMRHALLRLLRLTDVDIRWFVMKPKPEIFDITKRKFHNVLQGVADKATHLTDEDKAMFEDWAEDNVQRYWAEGPVLESDVIIIDDPQPCGIIPYIKRLNPNCKIIYRSHIEVTAHLADDPKTEQHHVWQYLWNFIKHADLFISHPVANFVPSNVPRDKLLLQPAATDLLDGLNKPLGANAISYYQTVFNRISIDTTGRTAHFGDRPYIIQIARFDPSKGIFDVLEAYRLLRERLAAANVPLEKTPQLIISGHGSIDDPDGNVIFEQVLVSLEENHFDSILDDIIVARLPPSDQLLNALMRGALVALQLSTREGFEVKVTEALQKGVPVIAYAAGGIPHQIQHGRTGYLVKIGDIAKVVHYLERLVTNESLRATMSKTAQDRVGEEYFTVFSAINWLYLANFVSSGRQMEKADNAVNASRVTYTAVGDDLILKKPDAAPNGNAKADALPTDFRIRAAEPDAPDEKSDGEEKQLAETFDEQRAALSGNATWVKHLWQKEYGLESSAAPWAPQEKVTDATPASVTGEDPIVIWRK</sequence>
<comment type="caution">
    <text evidence="10">The sequence shown here is derived from an EMBL/GenBank/DDBJ whole genome shotgun (WGS) entry which is preliminary data.</text>
</comment>
<dbReference type="Pfam" id="PF21269">
    <property type="entry name" value="TreT_GT1"/>
    <property type="match status" value="1"/>
</dbReference>
<dbReference type="EMBL" id="QEAQ01000001">
    <property type="protein sequence ID" value="TPX62984.1"/>
    <property type="molecule type" value="Genomic_DNA"/>
</dbReference>
<feature type="region of interest" description="Disordered" evidence="7">
    <location>
        <begin position="792"/>
        <end position="820"/>
    </location>
</feature>
<dbReference type="InterPro" id="IPR052078">
    <property type="entry name" value="Trehalose_Metab_GTase"/>
</dbReference>
<comment type="similarity">
    <text evidence="1">Belongs to the glycosyltransferase group 1 family. Glycosyltransferase 4 subfamily.</text>
</comment>
<feature type="region of interest" description="Disordered" evidence="7">
    <location>
        <begin position="1"/>
        <end position="26"/>
    </location>
</feature>
<evidence type="ECO:0000256" key="7">
    <source>
        <dbReference type="SAM" id="MobiDB-lite"/>
    </source>
</evidence>
<keyword evidence="6" id="KW-0119">Carbohydrate metabolism</keyword>
<dbReference type="AlphaFoldDB" id="A0A507EGL8"/>
<dbReference type="InterPro" id="IPR049438">
    <property type="entry name" value="TreT_GT1"/>
</dbReference>
<dbReference type="SUPFAM" id="SSF53756">
    <property type="entry name" value="UDP-Glycosyltransferase/glycogen phosphorylase"/>
    <property type="match status" value="1"/>
</dbReference>
<accession>A0A507EGL8</accession>
<keyword evidence="3" id="KW-0313">Glucose metabolism</keyword>
<dbReference type="STRING" id="109895.A0A507EGL8"/>
<protein>
    <submittedName>
        <fullName evidence="10">Uncharacterized protein</fullName>
    </submittedName>
</protein>
<proteinExistence type="inferred from homology"/>
<evidence type="ECO:0000259" key="9">
    <source>
        <dbReference type="Pfam" id="PF21269"/>
    </source>
</evidence>
<dbReference type="PANTHER" id="PTHR47779:SF1">
    <property type="entry name" value="SYNTHASE (CCG-9), PUTATIVE (AFU_ORTHOLOGUE AFUA_3G12100)-RELATED"/>
    <property type="match status" value="1"/>
</dbReference>
<evidence type="ECO:0000256" key="3">
    <source>
        <dbReference type="ARBA" id="ARBA00022526"/>
    </source>
</evidence>
<dbReference type="Gene3D" id="3.40.50.2000">
    <property type="entry name" value="Glycogen Phosphorylase B"/>
    <property type="match status" value="2"/>
</dbReference>
<evidence type="ECO:0000256" key="6">
    <source>
        <dbReference type="ARBA" id="ARBA00023277"/>
    </source>
</evidence>
<evidence type="ECO:0000259" key="8">
    <source>
        <dbReference type="Pfam" id="PF00534"/>
    </source>
</evidence>
<keyword evidence="5" id="KW-0808">Transferase</keyword>
<evidence type="ECO:0000256" key="5">
    <source>
        <dbReference type="ARBA" id="ARBA00022679"/>
    </source>
</evidence>
<dbReference type="Pfam" id="PF00534">
    <property type="entry name" value="Glycos_transf_1"/>
    <property type="match status" value="1"/>
</dbReference>
<evidence type="ECO:0000313" key="11">
    <source>
        <dbReference type="Proteomes" id="UP000318582"/>
    </source>
</evidence>
<feature type="domain" description="Trehalose synthase N-terminal" evidence="9">
    <location>
        <begin position="278"/>
        <end position="433"/>
    </location>
</feature>